<evidence type="ECO:0000313" key="2">
    <source>
        <dbReference type="Proteomes" id="UP000035720"/>
    </source>
</evidence>
<protein>
    <submittedName>
        <fullName evidence="1">Uncharacterized protein</fullName>
    </submittedName>
</protein>
<dbReference type="EMBL" id="CAJC01000035">
    <property type="protein sequence ID" value="CCI51865.1"/>
    <property type="molecule type" value="Genomic_DNA"/>
</dbReference>
<accession>A0A077M7Q9</accession>
<dbReference type="OrthoDB" id="4838930at2"/>
<sequence>MNFAWTEPEAGAIASLKRGDSEFCDKLEDYAGVLSASQRRFESDPFTLDKPIALDGRLPDAGLIDHDVGYAASKGGPAVQSDGGPTFVVHQGVGVIP</sequence>
<proteinExistence type="predicted"/>
<comment type="caution">
    <text evidence="1">The sequence shown here is derived from an EMBL/GenBank/DDBJ whole genome shotgun (WGS) entry which is preliminary data.</text>
</comment>
<evidence type="ECO:0000313" key="1">
    <source>
        <dbReference type="EMBL" id="CCI51865.1"/>
    </source>
</evidence>
<organism evidence="1 2">
    <name type="scientific">Nostocoides jenkinsii Ben 74</name>
    <dbReference type="NCBI Taxonomy" id="1193518"/>
    <lineage>
        <taxon>Bacteria</taxon>
        <taxon>Bacillati</taxon>
        <taxon>Actinomycetota</taxon>
        <taxon>Actinomycetes</taxon>
        <taxon>Micrococcales</taxon>
        <taxon>Intrasporangiaceae</taxon>
        <taxon>Nostocoides</taxon>
    </lineage>
</organism>
<gene>
    <name evidence="1" type="ORF">BN13_130007</name>
</gene>
<name>A0A077M7Q9_9MICO</name>
<reference evidence="1 2" key="1">
    <citation type="journal article" date="2013" name="ISME J.">
        <title>A metabolic model for members of the genus Tetrasphaera involved in enhanced biological phosphorus removal.</title>
        <authorList>
            <person name="Kristiansen R."/>
            <person name="Nguyen H.T.T."/>
            <person name="Saunders A.M."/>
            <person name="Nielsen J.L."/>
            <person name="Wimmer R."/>
            <person name="Le V.Q."/>
            <person name="McIlroy S.J."/>
            <person name="Petrovski S."/>
            <person name="Seviour R.J."/>
            <person name="Calteau A."/>
            <person name="Nielsen K.L."/>
            <person name="Nielsen P.H."/>
        </authorList>
    </citation>
    <scope>NUCLEOTIDE SEQUENCE [LARGE SCALE GENOMIC DNA]</scope>
    <source>
        <strain evidence="1 2">Ben 74</strain>
    </source>
</reference>
<keyword evidence="2" id="KW-1185">Reference proteome</keyword>
<dbReference type="RefSeq" id="WP_048544411.1">
    <property type="nucleotide sequence ID" value="NZ_HF571038.1"/>
</dbReference>
<dbReference type="Proteomes" id="UP000035720">
    <property type="component" value="Unassembled WGS sequence"/>
</dbReference>
<dbReference type="AlphaFoldDB" id="A0A077M7Q9"/>